<dbReference type="PANTHER" id="PTHR42085:SF2">
    <property type="entry name" value="F-BOX DOMAIN-CONTAINING PROTEIN"/>
    <property type="match status" value="1"/>
</dbReference>
<keyword evidence="2" id="KW-1185">Reference proteome</keyword>
<dbReference type="EMBL" id="MU404363">
    <property type="protein sequence ID" value="KAI1608530.1"/>
    <property type="molecule type" value="Genomic_DNA"/>
</dbReference>
<sequence length="236" mass="27226">MAPNFFALPLEIRLEIYGLVFGRGKAVVKVKNGDTSSCMLPHNSTFQIHAQRSSQFLRVNKSVLIEARPVLYANTTFHVLNHVFAGKLPTTITNGHPWAPFIKQLIWEVDCDLLKHFYPEDLRLDPEDTTQWSSLELRCRADTWRNSFLGEWCDRESFVNGREQVLAYARVFQDAMSTHTASKVHLVEDRSQLGRGRVILRLSRHKPRLSQEVLFTPVDTILIFRYADLFQENIIG</sequence>
<dbReference type="AlphaFoldDB" id="A0AAN6I988"/>
<dbReference type="PANTHER" id="PTHR42085">
    <property type="entry name" value="F-BOX DOMAIN-CONTAINING PROTEIN"/>
    <property type="match status" value="1"/>
</dbReference>
<reference evidence="1" key="1">
    <citation type="journal article" date="2022" name="bioRxiv">
        <title>Deciphering the potential niche of two novel black yeast fungi from a biological soil crust based on their genomes, phenotypes, and melanin regulation.</title>
        <authorList>
            <consortium name="DOE Joint Genome Institute"/>
            <person name="Carr E.C."/>
            <person name="Barton Q."/>
            <person name="Grambo S."/>
            <person name="Sullivan M."/>
            <person name="Renfro C.M."/>
            <person name="Kuo A."/>
            <person name="Pangilinan J."/>
            <person name="Lipzen A."/>
            <person name="Keymanesh K."/>
            <person name="Savage E."/>
            <person name="Barry K."/>
            <person name="Grigoriev I.V."/>
            <person name="Riekhof W.R."/>
            <person name="Harris S.S."/>
        </authorList>
    </citation>
    <scope>NUCLEOTIDE SEQUENCE</scope>
    <source>
        <strain evidence="1">JF 03-4F</strain>
    </source>
</reference>
<accession>A0AAN6I988</accession>
<dbReference type="InterPro" id="IPR038883">
    <property type="entry name" value="AN11006-like"/>
</dbReference>
<gene>
    <name evidence="1" type="ORF">EDD36DRAFT_102111</name>
</gene>
<protein>
    <submittedName>
        <fullName evidence="1">Uncharacterized protein</fullName>
    </submittedName>
</protein>
<organism evidence="1 2">
    <name type="scientific">Exophiala viscosa</name>
    <dbReference type="NCBI Taxonomy" id="2486360"/>
    <lineage>
        <taxon>Eukaryota</taxon>
        <taxon>Fungi</taxon>
        <taxon>Dikarya</taxon>
        <taxon>Ascomycota</taxon>
        <taxon>Pezizomycotina</taxon>
        <taxon>Eurotiomycetes</taxon>
        <taxon>Chaetothyriomycetidae</taxon>
        <taxon>Chaetothyriales</taxon>
        <taxon>Herpotrichiellaceae</taxon>
        <taxon>Exophiala</taxon>
    </lineage>
</organism>
<evidence type="ECO:0000313" key="1">
    <source>
        <dbReference type="EMBL" id="KAI1608530.1"/>
    </source>
</evidence>
<dbReference type="Proteomes" id="UP001203852">
    <property type="component" value="Unassembled WGS sequence"/>
</dbReference>
<comment type="caution">
    <text evidence="1">The sequence shown here is derived from an EMBL/GenBank/DDBJ whole genome shotgun (WGS) entry which is preliminary data.</text>
</comment>
<name>A0AAN6I988_9EURO</name>
<proteinExistence type="predicted"/>
<evidence type="ECO:0000313" key="2">
    <source>
        <dbReference type="Proteomes" id="UP001203852"/>
    </source>
</evidence>